<dbReference type="EMBL" id="JAHMHQ010000026">
    <property type="protein sequence ID" value="KAK1624082.1"/>
    <property type="molecule type" value="Genomic_DNA"/>
</dbReference>
<feature type="transmembrane region" description="Helical" evidence="9">
    <location>
        <begin position="340"/>
        <end position="359"/>
    </location>
</feature>
<feature type="transmembrane region" description="Helical" evidence="9">
    <location>
        <begin position="113"/>
        <end position="136"/>
    </location>
</feature>
<comment type="subcellular location">
    <subcellularLocation>
        <location evidence="1">Cell membrane</location>
        <topology evidence="1">Multi-pass membrane protein</topology>
    </subcellularLocation>
</comment>
<evidence type="ECO:0000256" key="6">
    <source>
        <dbReference type="ARBA" id="ARBA00022989"/>
    </source>
</evidence>
<accession>A0AAI9ZGZ3</accession>
<dbReference type="InterPro" id="IPR004695">
    <property type="entry name" value="SLAC1/Mae1/Ssu1/TehA"/>
</dbReference>
<evidence type="ECO:0000256" key="1">
    <source>
        <dbReference type="ARBA" id="ARBA00004651"/>
    </source>
</evidence>
<protein>
    <submittedName>
        <fullName evidence="10">Voltage-dependent anion channel</fullName>
    </submittedName>
</protein>
<organism evidence="10 11">
    <name type="scientific">Colletotrichum phormii</name>
    <dbReference type="NCBI Taxonomy" id="359342"/>
    <lineage>
        <taxon>Eukaryota</taxon>
        <taxon>Fungi</taxon>
        <taxon>Dikarya</taxon>
        <taxon>Ascomycota</taxon>
        <taxon>Pezizomycotina</taxon>
        <taxon>Sordariomycetes</taxon>
        <taxon>Hypocreomycetidae</taxon>
        <taxon>Glomerellales</taxon>
        <taxon>Glomerellaceae</taxon>
        <taxon>Colletotrichum</taxon>
        <taxon>Colletotrichum acutatum species complex</taxon>
    </lineage>
</organism>
<keyword evidence="3" id="KW-0813">Transport</keyword>
<dbReference type="InterPro" id="IPR038665">
    <property type="entry name" value="Voltage-dep_anion_channel_sf"/>
</dbReference>
<dbReference type="InterPro" id="IPR051629">
    <property type="entry name" value="Sulfite_efflux_TDT"/>
</dbReference>
<comment type="similarity">
    <text evidence="2">Belongs to the tellurite-resistance/dicarboxylate transporter (TDT) family.</text>
</comment>
<dbReference type="GO" id="GO:0000319">
    <property type="term" value="F:sulfite transmembrane transporter activity"/>
    <property type="evidence" value="ECO:0007669"/>
    <property type="project" value="TreeGrafter"/>
</dbReference>
<evidence type="ECO:0000256" key="4">
    <source>
        <dbReference type="ARBA" id="ARBA00022475"/>
    </source>
</evidence>
<dbReference type="PANTHER" id="PTHR31686:SF3">
    <property type="entry name" value="ACID TRANSPORT PROTEIN, PUTATIVE (AFU_ORTHOLOGUE AFUA_4G09410)-RELATED"/>
    <property type="match status" value="1"/>
</dbReference>
<evidence type="ECO:0000256" key="7">
    <source>
        <dbReference type="ARBA" id="ARBA00023136"/>
    </source>
</evidence>
<evidence type="ECO:0000256" key="2">
    <source>
        <dbReference type="ARBA" id="ARBA00008566"/>
    </source>
</evidence>
<feature type="transmembrane region" description="Helical" evidence="9">
    <location>
        <begin position="72"/>
        <end position="93"/>
    </location>
</feature>
<evidence type="ECO:0000256" key="8">
    <source>
        <dbReference type="SAM" id="MobiDB-lite"/>
    </source>
</evidence>
<sequence>MSVSRMPLVSKRNNLPPQPQPPQPQPPPRGSSSIRTSIRDFSSQWFLIPQGTAITATVLHQLDYRFPGLTTIAYIFWAASILLLLLMLTLYAARLTLYPTPTIRALKHDDAELAGLASISITFTSVTQTASLALAPSSRGPWSATVHILWWISFALATTTILILPFIFIKVYPPGVAHLSPSTQLAVTAALTAAAAGGTLCTSAANLTSAQQVPIIVVSYLLVGMGLPLAFALDVLFWARLLGNYEPPKEKAFQDMILCGPWGQASYALQILGQAVIGGSFASYTGNGALLSADAAAAPVGYASIFAGLVAWGLGTYWWLFAILGVLRAFFEGGWKPNRIPYTLAGWAMVFPWGVYTNAALQLGKIFGSRAFKVWSTCLAVMLVLIWLWNVGLTMKMLFDKCKAKRLVLASA</sequence>
<feature type="compositionally biased region" description="Pro residues" evidence="8">
    <location>
        <begin position="16"/>
        <end position="29"/>
    </location>
</feature>
<feature type="transmembrane region" description="Helical" evidence="9">
    <location>
        <begin position="300"/>
        <end position="320"/>
    </location>
</feature>
<evidence type="ECO:0000313" key="11">
    <source>
        <dbReference type="Proteomes" id="UP001243989"/>
    </source>
</evidence>
<dbReference type="GO" id="GO:0005886">
    <property type="term" value="C:plasma membrane"/>
    <property type="evidence" value="ECO:0007669"/>
    <property type="project" value="UniProtKB-SubCell"/>
</dbReference>
<keyword evidence="7 9" id="KW-0472">Membrane</keyword>
<comment type="caution">
    <text evidence="10">The sequence shown here is derived from an EMBL/GenBank/DDBJ whole genome shotgun (WGS) entry which is preliminary data.</text>
</comment>
<evidence type="ECO:0000256" key="9">
    <source>
        <dbReference type="SAM" id="Phobius"/>
    </source>
</evidence>
<dbReference type="Proteomes" id="UP001243989">
    <property type="component" value="Unassembled WGS sequence"/>
</dbReference>
<dbReference type="CDD" id="cd09299">
    <property type="entry name" value="TDT"/>
    <property type="match status" value="1"/>
</dbReference>
<dbReference type="AlphaFoldDB" id="A0AAI9ZGZ3"/>
<dbReference type="Gene3D" id="1.50.10.150">
    <property type="entry name" value="Voltage-dependent anion channel"/>
    <property type="match status" value="1"/>
</dbReference>
<proteinExistence type="inferred from homology"/>
<evidence type="ECO:0000256" key="5">
    <source>
        <dbReference type="ARBA" id="ARBA00022692"/>
    </source>
</evidence>
<keyword evidence="11" id="KW-1185">Reference proteome</keyword>
<evidence type="ECO:0000313" key="10">
    <source>
        <dbReference type="EMBL" id="KAK1624082.1"/>
    </source>
</evidence>
<feature type="transmembrane region" description="Helical" evidence="9">
    <location>
        <begin position="148"/>
        <end position="173"/>
    </location>
</feature>
<gene>
    <name evidence="10" type="ORF">BDP81DRAFT_116188</name>
</gene>
<evidence type="ECO:0000256" key="3">
    <source>
        <dbReference type="ARBA" id="ARBA00022448"/>
    </source>
</evidence>
<name>A0AAI9ZGZ3_9PEZI</name>
<keyword evidence="6 9" id="KW-1133">Transmembrane helix</keyword>
<feature type="transmembrane region" description="Helical" evidence="9">
    <location>
        <begin position="185"/>
        <end position="205"/>
    </location>
</feature>
<feature type="transmembrane region" description="Helical" evidence="9">
    <location>
        <begin position="217"/>
        <end position="239"/>
    </location>
</feature>
<dbReference type="Pfam" id="PF03595">
    <property type="entry name" value="SLAC1"/>
    <property type="match status" value="1"/>
</dbReference>
<feature type="transmembrane region" description="Helical" evidence="9">
    <location>
        <begin position="371"/>
        <end position="389"/>
    </location>
</feature>
<dbReference type="PANTHER" id="PTHR31686">
    <property type="match status" value="1"/>
</dbReference>
<keyword evidence="5 9" id="KW-0812">Transmembrane</keyword>
<feature type="region of interest" description="Disordered" evidence="8">
    <location>
        <begin position="1"/>
        <end position="34"/>
    </location>
</feature>
<reference evidence="10" key="1">
    <citation type="submission" date="2021-06" db="EMBL/GenBank/DDBJ databases">
        <title>Comparative genomics, transcriptomics and evolutionary studies reveal genomic signatures of adaptation to plant cell wall in hemibiotrophic fungi.</title>
        <authorList>
            <consortium name="DOE Joint Genome Institute"/>
            <person name="Baroncelli R."/>
            <person name="Diaz J.F."/>
            <person name="Benocci T."/>
            <person name="Peng M."/>
            <person name="Battaglia E."/>
            <person name="Haridas S."/>
            <person name="Andreopoulos W."/>
            <person name="Labutti K."/>
            <person name="Pangilinan J."/>
            <person name="Floch G.L."/>
            <person name="Makela M.R."/>
            <person name="Henrissat B."/>
            <person name="Grigoriev I.V."/>
            <person name="Crouch J.A."/>
            <person name="De Vries R.P."/>
            <person name="Sukno S.A."/>
            <person name="Thon M.R."/>
        </authorList>
    </citation>
    <scope>NUCLEOTIDE SEQUENCE</scope>
    <source>
        <strain evidence="10">CBS 102054</strain>
    </source>
</reference>
<keyword evidence="4" id="KW-1003">Cell membrane</keyword>
<dbReference type="RefSeq" id="XP_060440077.1">
    <property type="nucleotide sequence ID" value="XM_060581542.1"/>
</dbReference>
<dbReference type="GeneID" id="85466404"/>